<dbReference type="GO" id="GO:0032977">
    <property type="term" value="F:membrane insertase activity"/>
    <property type="evidence" value="ECO:0007669"/>
    <property type="project" value="InterPro"/>
</dbReference>
<feature type="transmembrane region" description="Helical" evidence="13">
    <location>
        <begin position="492"/>
        <end position="510"/>
    </location>
</feature>
<feature type="transmembrane region" description="Helical" evidence="13">
    <location>
        <begin position="522"/>
        <end position="547"/>
    </location>
</feature>
<evidence type="ECO:0000256" key="3">
    <source>
        <dbReference type="ARBA" id="ARBA00015325"/>
    </source>
</evidence>
<feature type="domain" description="Membrane insertase YidC/Oxa/ALB C-terminal" evidence="15">
    <location>
        <begin position="379"/>
        <end position="560"/>
    </location>
</feature>
<evidence type="ECO:0000256" key="12">
    <source>
        <dbReference type="ARBA" id="ARBA00033342"/>
    </source>
</evidence>
<feature type="region of interest" description="Disordered" evidence="14">
    <location>
        <begin position="30"/>
        <end position="66"/>
    </location>
</feature>
<dbReference type="Pfam" id="PF02096">
    <property type="entry name" value="60KD_IMP"/>
    <property type="match status" value="1"/>
</dbReference>
<dbReference type="PANTHER" id="PTHR12428">
    <property type="entry name" value="OXA1"/>
    <property type="match status" value="1"/>
</dbReference>
<feature type="transmembrane region" description="Helical" evidence="13">
    <location>
        <begin position="377"/>
        <end position="397"/>
    </location>
</feature>
<comment type="caution">
    <text evidence="17">The sequence shown here is derived from an EMBL/GenBank/DDBJ whole genome shotgun (WGS) entry which is preliminary data.</text>
</comment>
<keyword evidence="18" id="KW-1185">Reference proteome</keyword>
<accession>A0AA37Q7S7</accession>
<evidence type="ECO:0000256" key="5">
    <source>
        <dbReference type="ARBA" id="ARBA00022475"/>
    </source>
</evidence>
<sequence>MENNRRLLLAIALTVLVIVATQFLFPTPPAPAKRPGATADSIAAAQPGQPAPAGAAATPAPGAPGAPGVPAVAGVAGDTTAAGTPAVGAATPALPVETALVAGSRAAYAVSSAGGALVGAEMRNYQTLAPGTQGSAQLARRGEPLLSYRLVVPGDTIALARTPMRATRAGGTVQLQGTATSRLGQSIPVSITYGFAPDNYTLQVRGTAGVTGPAFLLVDMPATIAPTEKDTLDHYNHLAYAWKPQNDDASSVAFGKLDPGERELIAGPLTWAVAKSKYFILGVLAPNGQQFSELSITGGVRGAKVATHAQGTVVVPLTNGGFAFDGYAGPQEWRRLVAMGREFETSNPYGGWLQGIVQPFATIVIRLILWMHDALRLSYGAVLIALGVLVRLLLWPLQQNAMRSQIRMQRVQPELQAIQQKYKNDPQRLQVEMMRVYKEHDVSPFAMLTGCLPMLLPMPIFFALFFVFQNTIEFRGVEWFYLPDLSLKDPYYIMPVLVAGTSFLLSWIGMRAAPPNPQTQMITYMMPAMFLFFFLNVASGLNLYYLVQNLVALPQQWLLARERSKSAPPLVQGTPLKRA</sequence>
<dbReference type="GO" id="GO:0005886">
    <property type="term" value="C:plasma membrane"/>
    <property type="evidence" value="ECO:0007669"/>
    <property type="project" value="UniProtKB-SubCell"/>
</dbReference>
<feature type="compositionally biased region" description="Low complexity" evidence="14">
    <location>
        <begin position="43"/>
        <end position="60"/>
    </location>
</feature>
<evidence type="ECO:0000256" key="9">
    <source>
        <dbReference type="ARBA" id="ARBA00023136"/>
    </source>
</evidence>
<keyword evidence="6 13" id="KW-0812">Transmembrane</keyword>
<evidence type="ECO:0000256" key="11">
    <source>
        <dbReference type="ARBA" id="ARBA00033245"/>
    </source>
</evidence>
<reference evidence="17" key="1">
    <citation type="submission" date="2022-08" db="EMBL/GenBank/DDBJ databases">
        <title>Draft genome sequencing of Roseisolibacter agri AW1220.</title>
        <authorList>
            <person name="Tobiishi Y."/>
            <person name="Tonouchi A."/>
        </authorList>
    </citation>
    <scope>NUCLEOTIDE SEQUENCE</scope>
    <source>
        <strain evidence="17">AW1220</strain>
    </source>
</reference>
<dbReference type="InterPro" id="IPR028053">
    <property type="entry name" value="Membr_insert_YidC_N"/>
</dbReference>
<dbReference type="AlphaFoldDB" id="A0AA37Q7S7"/>
<organism evidence="17 18">
    <name type="scientific">Roseisolibacter agri</name>
    <dbReference type="NCBI Taxonomy" id="2014610"/>
    <lineage>
        <taxon>Bacteria</taxon>
        <taxon>Pseudomonadati</taxon>
        <taxon>Gemmatimonadota</taxon>
        <taxon>Gemmatimonadia</taxon>
        <taxon>Gemmatimonadales</taxon>
        <taxon>Gemmatimonadaceae</taxon>
        <taxon>Roseisolibacter</taxon>
    </lineage>
</organism>
<evidence type="ECO:0000256" key="4">
    <source>
        <dbReference type="ARBA" id="ARBA00022448"/>
    </source>
</evidence>
<dbReference type="NCBIfam" id="TIGR03593">
    <property type="entry name" value="yidC_nterm"/>
    <property type="match status" value="1"/>
</dbReference>
<evidence type="ECO:0000256" key="14">
    <source>
        <dbReference type="SAM" id="MobiDB-lite"/>
    </source>
</evidence>
<feature type="transmembrane region" description="Helical" evidence="13">
    <location>
        <begin position="6"/>
        <end position="25"/>
    </location>
</feature>
<keyword evidence="7 13" id="KW-0653">Protein transport</keyword>
<keyword evidence="8 13" id="KW-1133">Transmembrane helix</keyword>
<protein>
    <recommendedName>
        <fullName evidence="3 13">Membrane protein insertase YidC</fullName>
    </recommendedName>
    <alternativeName>
        <fullName evidence="12 13">Foldase YidC</fullName>
    </alternativeName>
    <alternativeName>
        <fullName evidence="13">Membrane protein YidC</fullName>
    </alternativeName>
    <alternativeName>
        <fullName evidence="11 13">membrane integrase YidC</fullName>
    </alternativeName>
</protein>
<keyword evidence="10 13" id="KW-0143">Chaperone</keyword>
<dbReference type="InterPro" id="IPR047196">
    <property type="entry name" value="YidC_ALB_C"/>
</dbReference>
<dbReference type="CDD" id="cd19961">
    <property type="entry name" value="EcYidC-like_peri"/>
    <property type="match status" value="1"/>
</dbReference>
<evidence type="ECO:0000259" key="16">
    <source>
        <dbReference type="Pfam" id="PF14849"/>
    </source>
</evidence>
<evidence type="ECO:0000313" key="17">
    <source>
        <dbReference type="EMBL" id="GLC24571.1"/>
    </source>
</evidence>
<dbReference type="Proteomes" id="UP001161325">
    <property type="component" value="Unassembled WGS sequence"/>
</dbReference>
<dbReference type="InterPro" id="IPR028055">
    <property type="entry name" value="YidC/Oxa/ALB_C"/>
</dbReference>
<dbReference type="HAMAP" id="MF_01810">
    <property type="entry name" value="YidC_type1"/>
    <property type="match status" value="1"/>
</dbReference>
<comment type="similarity">
    <text evidence="2 13">Belongs to the OXA1/ALB3/YidC family. Type 1 subfamily.</text>
</comment>
<evidence type="ECO:0000256" key="7">
    <source>
        <dbReference type="ARBA" id="ARBA00022927"/>
    </source>
</evidence>
<comment type="subunit">
    <text evidence="13">Interacts with the Sec translocase complex via SecD. Specifically interacts with transmembrane segments of nascent integral membrane proteins during membrane integration.</text>
</comment>
<evidence type="ECO:0000313" key="18">
    <source>
        <dbReference type="Proteomes" id="UP001161325"/>
    </source>
</evidence>
<evidence type="ECO:0000256" key="10">
    <source>
        <dbReference type="ARBA" id="ARBA00023186"/>
    </source>
</evidence>
<evidence type="ECO:0000256" key="2">
    <source>
        <dbReference type="ARBA" id="ARBA00010527"/>
    </source>
</evidence>
<evidence type="ECO:0000256" key="1">
    <source>
        <dbReference type="ARBA" id="ARBA00004429"/>
    </source>
</evidence>
<dbReference type="Gene3D" id="2.70.98.90">
    <property type="match status" value="1"/>
</dbReference>
<dbReference type="RefSeq" id="WP_284349018.1">
    <property type="nucleotide sequence ID" value="NZ_BRXS01000002.1"/>
</dbReference>
<dbReference type="PRINTS" id="PR00701">
    <property type="entry name" value="60KDINNERMP"/>
</dbReference>
<proteinExistence type="inferred from homology"/>
<dbReference type="GO" id="GO:0015031">
    <property type="term" value="P:protein transport"/>
    <property type="evidence" value="ECO:0007669"/>
    <property type="project" value="UniProtKB-KW"/>
</dbReference>
<comment type="subcellular location">
    <subcellularLocation>
        <location evidence="1">Cell inner membrane</location>
        <topology evidence="1">Multi-pass membrane protein</topology>
    </subcellularLocation>
    <subcellularLocation>
        <location evidence="13">Cell membrane</location>
        <topology evidence="13">Multi-pass membrane protein</topology>
    </subcellularLocation>
</comment>
<dbReference type="GO" id="GO:0051205">
    <property type="term" value="P:protein insertion into membrane"/>
    <property type="evidence" value="ECO:0007669"/>
    <property type="project" value="TreeGrafter"/>
</dbReference>
<evidence type="ECO:0000256" key="6">
    <source>
        <dbReference type="ARBA" id="ARBA00022692"/>
    </source>
</evidence>
<name>A0AA37Q7S7_9BACT</name>
<dbReference type="InterPro" id="IPR019998">
    <property type="entry name" value="Membr_insert_YidC"/>
</dbReference>
<feature type="transmembrane region" description="Helical" evidence="13">
    <location>
        <begin position="445"/>
        <end position="472"/>
    </location>
</feature>
<keyword evidence="4 13" id="KW-0813">Transport</keyword>
<feature type="transmembrane region" description="Helical" evidence="13">
    <location>
        <begin position="349"/>
        <end position="371"/>
    </location>
</feature>
<dbReference type="NCBIfam" id="TIGR03592">
    <property type="entry name" value="yidC_oxa1_cterm"/>
    <property type="match status" value="1"/>
</dbReference>
<evidence type="ECO:0000256" key="8">
    <source>
        <dbReference type="ARBA" id="ARBA00022989"/>
    </source>
</evidence>
<keyword evidence="5 13" id="KW-1003">Cell membrane</keyword>
<evidence type="ECO:0000259" key="15">
    <source>
        <dbReference type="Pfam" id="PF02096"/>
    </source>
</evidence>
<feature type="domain" description="Membrane insertase YidC N-terminal" evidence="16">
    <location>
        <begin position="109"/>
        <end position="362"/>
    </location>
</feature>
<dbReference type="PANTHER" id="PTHR12428:SF65">
    <property type="entry name" value="CYTOCHROME C OXIDASE ASSEMBLY PROTEIN COX18, MITOCHONDRIAL"/>
    <property type="match status" value="1"/>
</dbReference>
<dbReference type="Pfam" id="PF14849">
    <property type="entry name" value="YidC_periplas"/>
    <property type="match status" value="1"/>
</dbReference>
<dbReference type="EMBL" id="BRXS01000002">
    <property type="protein sequence ID" value="GLC24571.1"/>
    <property type="molecule type" value="Genomic_DNA"/>
</dbReference>
<dbReference type="CDD" id="cd20070">
    <property type="entry name" value="5TM_YidC_Alb3"/>
    <property type="match status" value="1"/>
</dbReference>
<dbReference type="InterPro" id="IPR038221">
    <property type="entry name" value="YidC_periplasmic_sf"/>
</dbReference>
<keyword evidence="9 13" id="KW-0472">Membrane</keyword>
<gene>
    <name evidence="13 17" type="primary">yidC</name>
    <name evidence="17" type="ORF">rosag_10840</name>
</gene>
<evidence type="ECO:0000256" key="13">
    <source>
        <dbReference type="HAMAP-Rule" id="MF_01810"/>
    </source>
</evidence>
<dbReference type="InterPro" id="IPR001708">
    <property type="entry name" value="YidC/ALB3/OXA1/COX18"/>
</dbReference>
<comment type="function">
    <text evidence="13">Required for the insertion and/or proper folding and/or complex formation of integral membrane proteins into the membrane. Involved in integration of membrane proteins that insert both dependently and independently of the Sec translocase complex, as well as at least some lipoproteins. Aids folding of multispanning membrane proteins.</text>
</comment>